<dbReference type="EMBL" id="LKEF01000002">
    <property type="protein sequence ID" value="KTB68278.1"/>
    <property type="molecule type" value="Genomic_DNA"/>
</dbReference>
<dbReference type="SUPFAM" id="SSF50494">
    <property type="entry name" value="Trypsin-like serine proteases"/>
    <property type="match status" value="1"/>
</dbReference>
<name>A0A0W0I552_PSEFL</name>
<dbReference type="RefSeq" id="WP_058419440.1">
    <property type="nucleotide sequence ID" value="NZ_LKEF01000002.1"/>
</dbReference>
<proteinExistence type="predicted"/>
<dbReference type="AlphaFoldDB" id="A0A0W0I552"/>
<organism evidence="1 2">
    <name type="scientific">Pseudomonas fluorescens ICMP 11288</name>
    <dbReference type="NCBI Taxonomy" id="1198309"/>
    <lineage>
        <taxon>Bacteria</taxon>
        <taxon>Pseudomonadati</taxon>
        <taxon>Pseudomonadota</taxon>
        <taxon>Gammaproteobacteria</taxon>
        <taxon>Pseudomonadales</taxon>
        <taxon>Pseudomonadaceae</taxon>
        <taxon>Pseudomonas</taxon>
    </lineage>
</organism>
<dbReference type="Proteomes" id="UP000054197">
    <property type="component" value="Unassembled WGS sequence"/>
</dbReference>
<comment type="caution">
    <text evidence="1">The sequence shown here is derived from an EMBL/GenBank/DDBJ whole genome shotgun (WGS) entry which is preliminary data.</text>
</comment>
<evidence type="ECO:0000313" key="2">
    <source>
        <dbReference type="Proteomes" id="UP000054197"/>
    </source>
</evidence>
<evidence type="ECO:0000313" key="1">
    <source>
        <dbReference type="EMBL" id="KTB68278.1"/>
    </source>
</evidence>
<accession>A0A0W0I552</accession>
<reference evidence="1 2" key="1">
    <citation type="submission" date="2015-09" db="EMBL/GenBank/DDBJ databases">
        <title>Genome sequence of ICMP 11288.</title>
        <authorList>
            <person name="Visnovsky S."/>
            <person name="Lu A."/>
            <person name="Panda P."/>
            <person name="Pitman A."/>
        </authorList>
    </citation>
    <scope>NUCLEOTIDE SEQUENCE [LARGE SCALE GENOMIC DNA]</scope>
    <source>
        <strain evidence="1 2">ICMP 11288</strain>
    </source>
</reference>
<sequence length="272" mass="30530">MVYSKGGTGILIKYQQKFFLLTAQHVLDENYEAAQNESPFFTHLFAKRGWEGIEGMGFPMRGWRIGELITADSPCIDMQDIVLIELSSSLFRFPDKFIDLDGTNGRIAVAVSDLYDGMLLVASGYPIDENPIEYPYGDDYNCSTVINKHIFHGVCEFEGSAPLLRFFSQITHSEMNGMSGGMVSNLMPKSNQVAWVGMIQKAGNGILRFYPACWIIPAIKNYMQASHYIIDPAVHMANLEIESTPEAIQGRAEYFKMIKVITDDMRAREAGH</sequence>
<gene>
    <name evidence="1" type="ORF">AO063_00805</name>
</gene>
<dbReference type="InterPro" id="IPR009003">
    <property type="entry name" value="Peptidase_S1_PA"/>
</dbReference>
<evidence type="ECO:0008006" key="3">
    <source>
        <dbReference type="Google" id="ProtNLM"/>
    </source>
</evidence>
<protein>
    <recommendedName>
        <fullName evidence="3">Serine protease</fullName>
    </recommendedName>
</protein>